<proteinExistence type="inferred from homology"/>
<dbReference type="InterPro" id="IPR051455">
    <property type="entry name" value="Bact_solute-bind_prot3"/>
</dbReference>
<keyword evidence="2" id="KW-0813">Transport</keyword>
<comment type="similarity">
    <text evidence="1">Belongs to the bacterial solute-binding protein 3 family.</text>
</comment>
<evidence type="ECO:0000313" key="4">
    <source>
        <dbReference type="EMBL" id="ARN20251.1"/>
    </source>
</evidence>
<evidence type="ECO:0000313" key="5">
    <source>
        <dbReference type="Proteomes" id="UP000193427"/>
    </source>
</evidence>
<organism evidence="4 5">
    <name type="scientific">Piscinibacter gummiphilus</name>
    <dbReference type="NCBI Taxonomy" id="946333"/>
    <lineage>
        <taxon>Bacteria</taxon>
        <taxon>Pseudomonadati</taxon>
        <taxon>Pseudomonadota</taxon>
        <taxon>Betaproteobacteria</taxon>
        <taxon>Burkholderiales</taxon>
        <taxon>Sphaerotilaceae</taxon>
        <taxon>Piscinibacter</taxon>
    </lineage>
</organism>
<accession>A0A1W6L7E1</accession>
<dbReference type="GO" id="GO:0030288">
    <property type="term" value="C:outer membrane-bounded periplasmic space"/>
    <property type="evidence" value="ECO:0007669"/>
    <property type="project" value="TreeGrafter"/>
</dbReference>
<dbReference type="GO" id="GO:0006865">
    <property type="term" value="P:amino acid transport"/>
    <property type="evidence" value="ECO:0007669"/>
    <property type="project" value="TreeGrafter"/>
</dbReference>
<dbReference type="STRING" id="946333.A4W93_10250"/>
<name>A0A1W6L7E1_9BURK</name>
<dbReference type="OrthoDB" id="9149558at2"/>
<dbReference type="EMBL" id="CP015118">
    <property type="protein sequence ID" value="ARN20251.1"/>
    <property type="molecule type" value="Genomic_DNA"/>
</dbReference>
<dbReference type="RefSeq" id="WP_085750522.1">
    <property type="nucleotide sequence ID" value="NZ_BSPR01000014.1"/>
</dbReference>
<dbReference type="SMART" id="SM00062">
    <property type="entry name" value="PBPb"/>
    <property type="match status" value="1"/>
</dbReference>
<evidence type="ECO:0000256" key="3">
    <source>
        <dbReference type="ARBA" id="ARBA00022729"/>
    </source>
</evidence>
<dbReference type="PANTHER" id="PTHR30085">
    <property type="entry name" value="AMINO ACID ABC TRANSPORTER PERMEASE"/>
    <property type="match status" value="1"/>
</dbReference>
<dbReference type="Proteomes" id="UP000193427">
    <property type="component" value="Chromosome"/>
</dbReference>
<dbReference type="Gene3D" id="3.40.190.10">
    <property type="entry name" value="Periplasmic binding protein-like II"/>
    <property type="match status" value="2"/>
</dbReference>
<evidence type="ECO:0000256" key="1">
    <source>
        <dbReference type="ARBA" id="ARBA00010333"/>
    </source>
</evidence>
<gene>
    <name evidence="4" type="ORF">A4W93_10250</name>
</gene>
<protein>
    <submittedName>
        <fullName evidence="4">Uncharacterized protein</fullName>
    </submittedName>
</protein>
<sequence>MEHALLLPKAVFAAIFGVLVMAGPAAAAGTLDKVREAGRLTIGYDDDARPVSYNEAPGKPAGYAIAVCNRVAEAVRTELKVPGLTVQFVALPRGEAFAALEQGRVDLLCGAVPTLERRAKVDFSVPILLSGTSVAVSSNAPVRLVQALNNRVVNEPNWRGSLNQAPQRVNLGVAGSTTLEKALRDGLQERRIVANVVTVKDAAEGVQKLADGQLHAYFDDRSLLTNAVGRRDRPGDFAVLDRLFRRDLVALGVRRQDDDFRLLVDRTLSRLYRSKEFPALYARDMGTPPAGALDFFQLVALPE</sequence>
<reference evidence="4 5" key="1">
    <citation type="submission" date="2016-04" db="EMBL/GenBank/DDBJ databases">
        <title>Complete genome sequence of natural rubber-degrading, novel Gram-negative bacterium, Rhizobacter gummiphilus strain NS21.</title>
        <authorList>
            <person name="Tabata M."/>
            <person name="Kasai D."/>
            <person name="Fukuda M."/>
        </authorList>
    </citation>
    <scope>NUCLEOTIDE SEQUENCE [LARGE SCALE GENOMIC DNA]</scope>
    <source>
        <strain evidence="4 5">NS21</strain>
    </source>
</reference>
<dbReference type="InterPro" id="IPR001638">
    <property type="entry name" value="Solute-binding_3/MltF_N"/>
</dbReference>
<dbReference type="GO" id="GO:0005576">
    <property type="term" value="C:extracellular region"/>
    <property type="evidence" value="ECO:0007669"/>
    <property type="project" value="TreeGrafter"/>
</dbReference>
<dbReference type="SUPFAM" id="SSF53850">
    <property type="entry name" value="Periplasmic binding protein-like II"/>
    <property type="match status" value="1"/>
</dbReference>
<keyword evidence="5" id="KW-1185">Reference proteome</keyword>
<dbReference type="PANTHER" id="PTHR30085:SF6">
    <property type="entry name" value="ABC TRANSPORTER GLUTAMINE-BINDING PROTEIN GLNH"/>
    <property type="match status" value="1"/>
</dbReference>
<evidence type="ECO:0000256" key="2">
    <source>
        <dbReference type="ARBA" id="ARBA00022448"/>
    </source>
</evidence>
<dbReference type="KEGG" id="rgu:A4W93_10250"/>
<dbReference type="AlphaFoldDB" id="A0A1W6L7E1"/>
<keyword evidence="3" id="KW-0732">Signal</keyword>
<dbReference type="CDD" id="cd13688">
    <property type="entry name" value="PBP2_GltI_DEBP"/>
    <property type="match status" value="1"/>
</dbReference>
<dbReference type="Pfam" id="PF00497">
    <property type="entry name" value="SBP_bac_3"/>
    <property type="match status" value="1"/>
</dbReference>